<sequence length="136" mass="14948">MSLQNLADGHCVPCSKKAIRELGIEKMSQDEIQKSLVSLAPGWALRPQPVAGEPQELPDSLFKVYRFKNFATAAKFAGEVGKEADAEGHHPAILLEWGSVVVYWWSHSLNGLHHNDFVMAARTDRLAEAAEGLKSP</sequence>
<evidence type="ECO:0000256" key="4">
    <source>
        <dbReference type="ARBA" id="ARBA00023239"/>
    </source>
</evidence>
<dbReference type="HAMAP" id="MF_00434">
    <property type="entry name" value="Pterin_4_alpha"/>
    <property type="match status" value="1"/>
</dbReference>
<reference evidence="5 6" key="1">
    <citation type="journal article" date="2020" name="Elife">
        <title>Loss of centromere function drives karyotype evolution in closely related Malassezia species.</title>
        <authorList>
            <person name="Sankaranarayanan S.R."/>
            <person name="Ianiri G."/>
            <person name="Coelho M.A."/>
            <person name="Reza M.H."/>
            <person name="Thimmappa B.C."/>
            <person name="Ganguly P."/>
            <person name="Vadnala R.N."/>
            <person name="Sun S."/>
            <person name="Siddharthan R."/>
            <person name="Tellgren-Roth C."/>
            <person name="Dawson T.L."/>
            <person name="Heitman J."/>
            <person name="Sanyal K."/>
        </authorList>
    </citation>
    <scope>NUCLEOTIDE SEQUENCE [LARGE SCALE GENOMIC DNA]</scope>
    <source>
        <strain evidence="5">CBS14141</strain>
    </source>
</reference>
<comment type="catalytic activity">
    <reaction evidence="1">
        <text>(4aS,6R)-4a-hydroxy-L-erythro-5,6,7,8-tetrahydrobiopterin = (6R)-L-erythro-6,7-dihydrobiopterin + H2O</text>
        <dbReference type="Rhea" id="RHEA:11920"/>
        <dbReference type="ChEBI" id="CHEBI:15377"/>
        <dbReference type="ChEBI" id="CHEBI:15642"/>
        <dbReference type="ChEBI" id="CHEBI:43120"/>
        <dbReference type="EC" id="4.2.1.96"/>
    </reaction>
</comment>
<gene>
    <name evidence="5" type="ORF">GLX27_002197</name>
</gene>
<name>A0ABY8EPN1_MALFU</name>
<proteinExistence type="inferred from homology"/>
<evidence type="ECO:0000256" key="3">
    <source>
        <dbReference type="ARBA" id="ARBA00013252"/>
    </source>
</evidence>
<dbReference type="SUPFAM" id="SSF55248">
    <property type="entry name" value="PCD-like"/>
    <property type="match status" value="1"/>
</dbReference>
<dbReference type="EC" id="4.2.1.96" evidence="3"/>
<protein>
    <recommendedName>
        <fullName evidence="3">4a-hydroxytetrahydrobiopterin dehydratase</fullName>
        <ecNumber evidence="3">4.2.1.96</ecNumber>
    </recommendedName>
</protein>
<dbReference type="InterPro" id="IPR050376">
    <property type="entry name" value="Pterin-4-alpha-carb_dehyd"/>
</dbReference>
<dbReference type="Proteomes" id="UP000818624">
    <property type="component" value="Chromosome 2"/>
</dbReference>
<keyword evidence="6" id="KW-1185">Reference proteome</keyword>
<evidence type="ECO:0000313" key="6">
    <source>
        <dbReference type="Proteomes" id="UP000818624"/>
    </source>
</evidence>
<dbReference type="Pfam" id="PF01329">
    <property type="entry name" value="Pterin_4a"/>
    <property type="match status" value="1"/>
</dbReference>
<dbReference type="Gene3D" id="3.30.1360.20">
    <property type="entry name" value="Transcriptional coactivator/pterin dehydratase"/>
    <property type="match status" value="1"/>
</dbReference>
<evidence type="ECO:0000256" key="2">
    <source>
        <dbReference type="ARBA" id="ARBA00006472"/>
    </source>
</evidence>
<dbReference type="PANTHER" id="PTHR42805">
    <property type="entry name" value="PTERIN-4-ALPHA-CARBINOLAMINE DEHYDRATASE-RELATED"/>
    <property type="match status" value="1"/>
</dbReference>
<accession>A0ABY8EPN1</accession>
<dbReference type="InterPro" id="IPR001533">
    <property type="entry name" value="Pterin_deHydtase"/>
</dbReference>
<keyword evidence="4" id="KW-0456">Lyase</keyword>
<dbReference type="InterPro" id="IPR036428">
    <property type="entry name" value="PCD_sf"/>
</dbReference>
<evidence type="ECO:0000256" key="1">
    <source>
        <dbReference type="ARBA" id="ARBA00001554"/>
    </source>
</evidence>
<comment type="similarity">
    <text evidence="2">Belongs to the pterin-4-alpha-carbinolamine dehydratase family.</text>
</comment>
<evidence type="ECO:0000313" key="5">
    <source>
        <dbReference type="EMBL" id="WFD47545.1"/>
    </source>
</evidence>
<dbReference type="EMBL" id="CP046235">
    <property type="protein sequence ID" value="WFD47545.1"/>
    <property type="molecule type" value="Genomic_DNA"/>
</dbReference>
<dbReference type="PANTHER" id="PTHR42805:SF1">
    <property type="entry name" value="PTERIN-4-ALPHA-CARBINOLAMINE DEHYDRATASE-RELATED"/>
    <property type="match status" value="1"/>
</dbReference>
<organism evidence="5 6">
    <name type="scientific">Malassezia furfur</name>
    <name type="common">Pityriasis versicolor infection agent</name>
    <name type="synonym">Pityrosporum furfur</name>
    <dbReference type="NCBI Taxonomy" id="55194"/>
    <lineage>
        <taxon>Eukaryota</taxon>
        <taxon>Fungi</taxon>
        <taxon>Dikarya</taxon>
        <taxon>Basidiomycota</taxon>
        <taxon>Ustilaginomycotina</taxon>
        <taxon>Malasseziomycetes</taxon>
        <taxon>Malasseziales</taxon>
        <taxon>Malasseziaceae</taxon>
        <taxon>Malassezia</taxon>
    </lineage>
</organism>